<evidence type="ECO:0000259" key="2">
    <source>
        <dbReference type="PROSITE" id="PS50914"/>
    </source>
</evidence>
<sequence>MNAMRAVRCVGGALVVLTTLSAYAQSSSVTTAAPVAPPSVSAKTMRAANRQLQKKVRYVLVRTKGLSASGISVRAYNGAVTLQGWVPDQSQAALAAQTVQGVPGVTSVKSELIVRPVSQ</sequence>
<organism evidence="3 4">
    <name type="scientific">Paraburkholderia solitsugae</name>
    <dbReference type="NCBI Taxonomy" id="2675748"/>
    <lineage>
        <taxon>Bacteria</taxon>
        <taxon>Pseudomonadati</taxon>
        <taxon>Pseudomonadota</taxon>
        <taxon>Betaproteobacteria</taxon>
        <taxon>Burkholderiales</taxon>
        <taxon>Burkholderiaceae</taxon>
        <taxon>Paraburkholderia</taxon>
    </lineage>
</organism>
<dbReference type="InterPro" id="IPR051686">
    <property type="entry name" value="Lipoprotein_DolP"/>
</dbReference>
<dbReference type="RefSeq" id="WP_172308957.1">
    <property type="nucleotide sequence ID" value="NZ_WOEY01000015.1"/>
</dbReference>
<dbReference type="PANTHER" id="PTHR34606">
    <property type="entry name" value="BON DOMAIN-CONTAINING PROTEIN"/>
    <property type="match status" value="1"/>
</dbReference>
<dbReference type="PROSITE" id="PS50914">
    <property type="entry name" value="BON"/>
    <property type="match status" value="1"/>
</dbReference>
<dbReference type="Proteomes" id="UP000652198">
    <property type="component" value="Unassembled WGS sequence"/>
</dbReference>
<feature type="signal peptide" evidence="1">
    <location>
        <begin position="1"/>
        <end position="24"/>
    </location>
</feature>
<evidence type="ECO:0000256" key="1">
    <source>
        <dbReference type="SAM" id="SignalP"/>
    </source>
</evidence>
<accession>A0ABX2BHC0</accession>
<evidence type="ECO:0000313" key="3">
    <source>
        <dbReference type="EMBL" id="NPT40325.1"/>
    </source>
</evidence>
<dbReference type="InterPro" id="IPR007055">
    <property type="entry name" value="BON_dom"/>
</dbReference>
<protein>
    <submittedName>
        <fullName evidence="3">BON domain-containing protein</fullName>
    </submittedName>
</protein>
<dbReference type="Pfam" id="PF04972">
    <property type="entry name" value="BON"/>
    <property type="match status" value="1"/>
</dbReference>
<proteinExistence type="predicted"/>
<evidence type="ECO:0000313" key="4">
    <source>
        <dbReference type="Proteomes" id="UP000652198"/>
    </source>
</evidence>
<feature type="chain" id="PRO_5045814610" evidence="1">
    <location>
        <begin position="25"/>
        <end position="119"/>
    </location>
</feature>
<name>A0ABX2BHC0_9BURK</name>
<dbReference type="Gene3D" id="3.30.1340.30">
    <property type="match status" value="1"/>
</dbReference>
<keyword evidence="4" id="KW-1185">Reference proteome</keyword>
<dbReference type="PANTHER" id="PTHR34606:SF15">
    <property type="entry name" value="BON DOMAIN-CONTAINING PROTEIN"/>
    <property type="match status" value="1"/>
</dbReference>
<dbReference type="InterPro" id="IPR014004">
    <property type="entry name" value="Transpt-assoc_nodulatn_dom_bac"/>
</dbReference>
<dbReference type="EMBL" id="WOEY01000015">
    <property type="protein sequence ID" value="NPT40325.1"/>
    <property type="molecule type" value="Genomic_DNA"/>
</dbReference>
<keyword evidence="1" id="KW-0732">Signal</keyword>
<reference evidence="3 4" key="1">
    <citation type="submission" date="2019-11" db="EMBL/GenBank/DDBJ databases">
        <title>Metabolism of dissolved organic matter in forest soils.</title>
        <authorList>
            <person name="Cyle K.T."/>
            <person name="Wilhelm R.C."/>
            <person name="Martinez C.E."/>
        </authorList>
    </citation>
    <scope>NUCLEOTIDE SEQUENCE [LARGE SCALE GENOMIC DNA]</scope>
    <source>
        <strain evidence="3 4">1N</strain>
    </source>
</reference>
<feature type="domain" description="BON" evidence="2">
    <location>
        <begin position="48"/>
        <end position="116"/>
    </location>
</feature>
<dbReference type="SMART" id="SM00749">
    <property type="entry name" value="BON"/>
    <property type="match status" value="1"/>
</dbReference>
<comment type="caution">
    <text evidence="3">The sequence shown here is derived from an EMBL/GenBank/DDBJ whole genome shotgun (WGS) entry which is preliminary data.</text>
</comment>
<gene>
    <name evidence="3" type="ORF">GNZ12_03145</name>
</gene>